<dbReference type="AlphaFoldDB" id="A0A941E6P3"/>
<keyword evidence="2 5" id="KW-0812">Transmembrane</keyword>
<dbReference type="InterPro" id="IPR013130">
    <property type="entry name" value="Fe3_Rdtase_TM_dom"/>
</dbReference>
<keyword evidence="4 5" id="KW-0472">Membrane</keyword>
<feature type="transmembrane region" description="Helical" evidence="5">
    <location>
        <begin position="153"/>
        <end position="173"/>
    </location>
</feature>
<dbReference type="Proteomes" id="UP000676325">
    <property type="component" value="Unassembled WGS sequence"/>
</dbReference>
<feature type="transmembrane region" description="Helical" evidence="5">
    <location>
        <begin position="92"/>
        <end position="112"/>
    </location>
</feature>
<comment type="caution">
    <text evidence="7">The sequence shown here is derived from an EMBL/GenBank/DDBJ whole genome shotgun (WGS) entry which is preliminary data.</text>
</comment>
<feature type="domain" description="Ferric oxidoreductase" evidence="6">
    <location>
        <begin position="13"/>
        <end position="135"/>
    </location>
</feature>
<keyword evidence="8" id="KW-1185">Reference proteome</keyword>
<keyword evidence="3 5" id="KW-1133">Transmembrane helix</keyword>
<name>A0A941E6P3_9ACTN</name>
<evidence type="ECO:0000256" key="2">
    <source>
        <dbReference type="ARBA" id="ARBA00022692"/>
    </source>
</evidence>
<dbReference type="EMBL" id="JAGSOH010000032">
    <property type="protein sequence ID" value="MBR7827345.1"/>
    <property type="molecule type" value="Genomic_DNA"/>
</dbReference>
<evidence type="ECO:0000313" key="7">
    <source>
        <dbReference type="EMBL" id="MBR7827345.1"/>
    </source>
</evidence>
<dbReference type="RefSeq" id="WP_212518490.1">
    <property type="nucleotide sequence ID" value="NZ_JAGSOH010000032.1"/>
</dbReference>
<evidence type="ECO:0000259" key="6">
    <source>
        <dbReference type="Pfam" id="PF01794"/>
    </source>
</evidence>
<reference evidence="7" key="1">
    <citation type="submission" date="2021-04" db="EMBL/GenBank/DDBJ databases">
        <title>Genome based classification of Actinospica acidithermotolerans sp. nov., an actinobacterium isolated from an Indonesian hot spring.</title>
        <authorList>
            <person name="Kusuma A.B."/>
            <person name="Putra K.E."/>
            <person name="Nafisah S."/>
            <person name="Loh J."/>
            <person name="Nouioui I."/>
            <person name="Goodfellow M."/>
        </authorList>
    </citation>
    <scope>NUCLEOTIDE SEQUENCE</scope>
    <source>
        <strain evidence="7">MGRD01-02</strain>
    </source>
</reference>
<evidence type="ECO:0000256" key="3">
    <source>
        <dbReference type="ARBA" id="ARBA00022989"/>
    </source>
</evidence>
<evidence type="ECO:0000256" key="1">
    <source>
        <dbReference type="ARBA" id="ARBA00004141"/>
    </source>
</evidence>
<feature type="transmembrane region" description="Helical" evidence="5">
    <location>
        <begin position="6"/>
        <end position="32"/>
    </location>
</feature>
<sequence length="197" mass="21273">MNSTALWYLSQGTGVVSLVLYTAVMLLGIAVVGRGRLPGLPRFGVVALHRSISLLSLVFLALHIGTAILDGYVDISVLSAFVPFASAYEPLLIGLGAVAVDLTIALIVTSLLRDRIGPRLWRAVHWLAYAFWPIAIAHSIGLGSGRGELMNGWQLWLTIACVLAVLGALAWRISVERARSRRTPAQVLHTTRSQVRA</sequence>
<feature type="transmembrane region" description="Helical" evidence="5">
    <location>
        <begin position="124"/>
        <end position="141"/>
    </location>
</feature>
<feature type="transmembrane region" description="Helical" evidence="5">
    <location>
        <begin position="52"/>
        <end position="72"/>
    </location>
</feature>
<evidence type="ECO:0000256" key="5">
    <source>
        <dbReference type="SAM" id="Phobius"/>
    </source>
</evidence>
<evidence type="ECO:0000313" key="8">
    <source>
        <dbReference type="Proteomes" id="UP000676325"/>
    </source>
</evidence>
<proteinExistence type="predicted"/>
<organism evidence="7 8">
    <name type="scientific">Actinospica acidithermotolerans</name>
    <dbReference type="NCBI Taxonomy" id="2828514"/>
    <lineage>
        <taxon>Bacteria</taxon>
        <taxon>Bacillati</taxon>
        <taxon>Actinomycetota</taxon>
        <taxon>Actinomycetes</taxon>
        <taxon>Catenulisporales</taxon>
        <taxon>Actinospicaceae</taxon>
        <taxon>Actinospica</taxon>
    </lineage>
</organism>
<gene>
    <name evidence="7" type="ORF">KDK95_13590</name>
</gene>
<accession>A0A941E6P3</accession>
<dbReference type="GO" id="GO:0016020">
    <property type="term" value="C:membrane"/>
    <property type="evidence" value="ECO:0007669"/>
    <property type="project" value="UniProtKB-SubCell"/>
</dbReference>
<protein>
    <submittedName>
        <fullName evidence="7">Ferric reductase-like transmembrane domain-containing protein</fullName>
    </submittedName>
</protein>
<comment type="subcellular location">
    <subcellularLocation>
        <location evidence="1">Membrane</location>
        <topology evidence="1">Multi-pass membrane protein</topology>
    </subcellularLocation>
</comment>
<evidence type="ECO:0000256" key="4">
    <source>
        <dbReference type="ARBA" id="ARBA00023136"/>
    </source>
</evidence>
<dbReference type="Pfam" id="PF01794">
    <property type="entry name" value="Ferric_reduct"/>
    <property type="match status" value="1"/>
</dbReference>